<evidence type="ECO:0000256" key="1">
    <source>
        <dbReference type="SAM" id="MobiDB-lite"/>
    </source>
</evidence>
<reference evidence="2" key="1">
    <citation type="journal article" date="2015" name="Nature">
        <title>Complex archaea that bridge the gap between prokaryotes and eukaryotes.</title>
        <authorList>
            <person name="Spang A."/>
            <person name="Saw J.H."/>
            <person name="Jorgensen S.L."/>
            <person name="Zaremba-Niedzwiedzka K."/>
            <person name="Martijn J."/>
            <person name="Lind A.E."/>
            <person name="van Eijk R."/>
            <person name="Schleper C."/>
            <person name="Guy L."/>
            <person name="Ettema T.J."/>
        </authorList>
    </citation>
    <scope>NUCLEOTIDE SEQUENCE</scope>
</reference>
<dbReference type="AlphaFoldDB" id="A0A0F9K9Z7"/>
<sequence>MYPPKERAAKLLAVGESIADVAKALKKSEQTVKLWLIDPEFRQIFVVNLGGAALRIIGGYLTDEHSDKDKAMVALALLRMNKPPPAPTRNGRGKRDTEDETDIDGFSEDQLRRLEGDD</sequence>
<accession>A0A0F9K9Z7</accession>
<evidence type="ECO:0000313" key="2">
    <source>
        <dbReference type="EMBL" id="KKM79029.1"/>
    </source>
</evidence>
<feature type="compositionally biased region" description="Basic and acidic residues" evidence="1">
    <location>
        <begin position="109"/>
        <end position="118"/>
    </location>
</feature>
<name>A0A0F9K9Z7_9ZZZZ</name>
<feature type="compositionally biased region" description="Acidic residues" evidence="1">
    <location>
        <begin position="98"/>
        <end position="107"/>
    </location>
</feature>
<feature type="region of interest" description="Disordered" evidence="1">
    <location>
        <begin position="79"/>
        <end position="118"/>
    </location>
</feature>
<organism evidence="2">
    <name type="scientific">marine sediment metagenome</name>
    <dbReference type="NCBI Taxonomy" id="412755"/>
    <lineage>
        <taxon>unclassified sequences</taxon>
        <taxon>metagenomes</taxon>
        <taxon>ecological metagenomes</taxon>
    </lineage>
</organism>
<gene>
    <name evidence="2" type="ORF">LCGC14_1353930</name>
</gene>
<comment type="caution">
    <text evidence="2">The sequence shown here is derived from an EMBL/GenBank/DDBJ whole genome shotgun (WGS) entry which is preliminary data.</text>
</comment>
<dbReference type="EMBL" id="LAZR01008394">
    <property type="protein sequence ID" value="KKM79029.1"/>
    <property type="molecule type" value="Genomic_DNA"/>
</dbReference>
<protein>
    <submittedName>
        <fullName evidence="2">Uncharacterized protein</fullName>
    </submittedName>
</protein>
<proteinExistence type="predicted"/>